<evidence type="ECO:0000313" key="2">
    <source>
        <dbReference type="Proteomes" id="UP001159363"/>
    </source>
</evidence>
<protein>
    <submittedName>
        <fullName evidence="1">Uncharacterized protein</fullName>
    </submittedName>
</protein>
<organism evidence="1 2">
    <name type="scientific">Dryococelus australis</name>
    <dbReference type="NCBI Taxonomy" id="614101"/>
    <lineage>
        <taxon>Eukaryota</taxon>
        <taxon>Metazoa</taxon>
        <taxon>Ecdysozoa</taxon>
        <taxon>Arthropoda</taxon>
        <taxon>Hexapoda</taxon>
        <taxon>Insecta</taxon>
        <taxon>Pterygota</taxon>
        <taxon>Neoptera</taxon>
        <taxon>Polyneoptera</taxon>
        <taxon>Phasmatodea</taxon>
        <taxon>Verophasmatodea</taxon>
        <taxon>Anareolatae</taxon>
        <taxon>Phasmatidae</taxon>
        <taxon>Eurycanthinae</taxon>
        <taxon>Dryococelus</taxon>
    </lineage>
</organism>
<comment type="caution">
    <text evidence="1">The sequence shown here is derived from an EMBL/GenBank/DDBJ whole genome shotgun (WGS) entry which is preliminary data.</text>
</comment>
<evidence type="ECO:0000313" key="1">
    <source>
        <dbReference type="EMBL" id="KAJ8867973.1"/>
    </source>
</evidence>
<gene>
    <name evidence="1" type="ORF">PR048_031782</name>
</gene>
<reference evidence="1 2" key="1">
    <citation type="submission" date="2023-02" db="EMBL/GenBank/DDBJ databases">
        <title>LHISI_Scaffold_Assembly.</title>
        <authorList>
            <person name="Stuart O.P."/>
            <person name="Cleave R."/>
            <person name="Magrath M.J.L."/>
            <person name="Mikheyev A.S."/>
        </authorList>
    </citation>
    <scope>NUCLEOTIDE SEQUENCE [LARGE SCALE GENOMIC DNA]</scope>
    <source>
        <strain evidence="1">Daus_M_001</strain>
        <tissue evidence="1">Leg muscle</tissue>
    </source>
</reference>
<keyword evidence="2" id="KW-1185">Reference proteome</keyword>
<accession>A0ABQ9G957</accession>
<sequence length="120" mass="14026">MFVPTLIHSSMYHSRQVSTYNLCLHLAHTNDSCMCMWHEGLPPAFSKLLQLELMEGKKLVIRRDNCVAPNKSRSVELKYLVSGHSYMDRDRNFRGLRKETQSFRNYGAPETRRHRVICPS</sequence>
<name>A0ABQ9G957_9NEOP</name>
<proteinExistence type="predicted"/>
<dbReference type="Proteomes" id="UP001159363">
    <property type="component" value="Chromosome 14"/>
</dbReference>
<dbReference type="EMBL" id="JARBHB010000015">
    <property type="protein sequence ID" value="KAJ8867973.1"/>
    <property type="molecule type" value="Genomic_DNA"/>
</dbReference>